<feature type="region of interest" description="Disordered" evidence="1">
    <location>
        <begin position="1"/>
        <end position="30"/>
    </location>
</feature>
<protein>
    <submittedName>
        <fullName evidence="2">Uncharacterized protein</fullName>
    </submittedName>
</protein>
<name>A0A1I4R8Y9_9BACE</name>
<dbReference type="AlphaFoldDB" id="A0A1I4R8Y9"/>
<reference evidence="2 3" key="1">
    <citation type="submission" date="2016-10" db="EMBL/GenBank/DDBJ databases">
        <authorList>
            <person name="de Groot N.N."/>
        </authorList>
    </citation>
    <scope>NUCLEOTIDE SEQUENCE [LARGE SCALE GENOMIC DNA]</scope>
    <source>
        <strain evidence="2 3">NLAE-zl-C202</strain>
    </source>
</reference>
<organism evidence="2 3">
    <name type="scientific">Bacteroides xylanisolvens</name>
    <dbReference type="NCBI Taxonomy" id="371601"/>
    <lineage>
        <taxon>Bacteria</taxon>
        <taxon>Pseudomonadati</taxon>
        <taxon>Bacteroidota</taxon>
        <taxon>Bacteroidia</taxon>
        <taxon>Bacteroidales</taxon>
        <taxon>Bacteroidaceae</taxon>
        <taxon>Bacteroides</taxon>
    </lineage>
</organism>
<gene>
    <name evidence="2" type="ORF">SAMN05216250_105185</name>
</gene>
<evidence type="ECO:0000313" key="2">
    <source>
        <dbReference type="EMBL" id="SFM48679.1"/>
    </source>
</evidence>
<proteinExistence type="predicted"/>
<accession>A0A1I4R8Y9</accession>
<evidence type="ECO:0000256" key="1">
    <source>
        <dbReference type="SAM" id="MobiDB-lite"/>
    </source>
</evidence>
<feature type="compositionally biased region" description="Polar residues" evidence="1">
    <location>
        <begin position="19"/>
        <end position="30"/>
    </location>
</feature>
<sequence>MQKEKKQKGVSPKAERTQKSMGQWSKKNDK</sequence>
<dbReference type="Proteomes" id="UP000183766">
    <property type="component" value="Unassembled WGS sequence"/>
</dbReference>
<evidence type="ECO:0000313" key="3">
    <source>
        <dbReference type="Proteomes" id="UP000183766"/>
    </source>
</evidence>
<dbReference type="EMBL" id="FOUM01000005">
    <property type="protein sequence ID" value="SFM48679.1"/>
    <property type="molecule type" value="Genomic_DNA"/>
</dbReference>